<feature type="transmembrane region" description="Helical" evidence="5">
    <location>
        <begin position="337"/>
        <end position="356"/>
    </location>
</feature>
<dbReference type="Gene3D" id="1.20.1250.20">
    <property type="entry name" value="MFS general substrate transporter like domains"/>
    <property type="match status" value="2"/>
</dbReference>
<dbReference type="PANTHER" id="PTHR23542">
    <property type="match status" value="1"/>
</dbReference>
<protein>
    <submittedName>
        <fullName evidence="7">MFS transporter</fullName>
    </submittedName>
</protein>
<dbReference type="InterPro" id="IPR036259">
    <property type="entry name" value="MFS_trans_sf"/>
</dbReference>
<keyword evidence="8" id="KW-1185">Reference proteome</keyword>
<feature type="transmembrane region" description="Helical" evidence="5">
    <location>
        <begin position="172"/>
        <end position="190"/>
    </location>
</feature>
<dbReference type="EMBL" id="BMFY01000002">
    <property type="protein sequence ID" value="GGA05864.1"/>
    <property type="molecule type" value="Genomic_DNA"/>
</dbReference>
<feature type="transmembrane region" description="Helical" evidence="5">
    <location>
        <begin position="251"/>
        <end position="270"/>
    </location>
</feature>
<dbReference type="Proteomes" id="UP000616114">
    <property type="component" value="Unassembled WGS sequence"/>
</dbReference>
<dbReference type="Pfam" id="PF07690">
    <property type="entry name" value="MFS_1"/>
    <property type="match status" value="1"/>
</dbReference>
<dbReference type="SUPFAM" id="SSF103473">
    <property type="entry name" value="MFS general substrate transporter"/>
    <property type="match status" value="1"/>
</dbReference>
<dbReference type="InterPro" id="IPR020846">
    <property type="entry name" value="MFS_dom"/>
</dbReference>
<evidence type="ECO:0000313" key="7">
    <source>
        <dbReference type="EMBL" id="GGA05864.1"/>
    </source>
</evidence>
<evidence type="ECO:0000256" key="2">
    <source>
        <dbReference type="ARBA" id="ARBA00022692"/>
    </source>
</evidence>
<reference evidence="7" key="2">
    <citation type="submission" date="2020-09" db="EMBL/GenBank/DDBJ databases">
        <authorList>
            <person name="Sun Q."/>
            <person name="Zhou Y."/>
        </authorList>
    </citation>
    <scope>NUCLEOTIDE SEQUENCE</scope>
    <source>
        <strain evidence="7">CGMCC 1.12785</strain>
    </source>
</reference>
<keyword evidence="4 5" id="KW-0472">Membrane</keyword>
<dbReference type="AlphaFoldDB" id="A0A8J2TW22"/>
<feature type="transmembrane region" description="Helical" evidence="5">
    <location>
        <begin position="105"/>
        <end position="127"/>
    </location>
</feature>
<dbReference type="GO" id="GO:0005886">
    <property type="term" value="C:plasma membrane"/>
    <property type="evidence" value="ECO:0007669"/>
    <property type="project" value="UniProtKB-SubCell"/>
</dbReference>
<proteinExistence type="predicted"/>
<reference evidence="7" key="1">
    <citation type="journal article" date="2014" name="Int. J. Syst. Evol. Microbiol.">
        <title>Complete genome sequence of Corynebacterium casei LMG S-19264T (=DSM 44701T), isolated from a smear-ripened cheese.</title>
        <authorList>
            <consortium name="US DOE Joint Genome Institute (JGI-PGF)"/>
            <person name="Walter F."/>
            <person name="Albersmeier A."/>
            <person name="Kalinowski J."/>
            <person name="Ruckert C."/>
        </authorList>
    </citation>
    <scope>NUCLEOTIDE SEQUENCE</scope>
    <source>
        <strain evidence="7">CGMCC 1.12785</strain>
    </source>
</reference>
<keyword evidence="3 5" id="KW-1133">Transmembrane helix</keyword>
<feature type="transmembrane region" description="Helical" evidence="5">
    <location>
        <begin position="215"/>
        <end position="239"/>
    </location>
</feature>
<evidence type="ECO:0000259" key="6">
    <source>
        <dbReference type="PROSITE" id="PS50850"/>
    </source>
</evidence>
<dbReference type="GO" id="GO:0022857">
    <property type="term" value="F:transmembrane transporter activity"/>
    <property type="evidence" value="ECO:0007669"/>
    <property type="project" value="InterPro"/>
</dbReference>
<organism evidence="7 8">
    <name type="scientific">Sediminivirga luteola</name>
    <dbReference type="NCBI Taxonomy" id="1774748"/>
    <lineage>
        <taxon>Bacteria</taxon>
        <taxon>Bacillati</taxon>
        <taxon>Actinomycetota</taxon>
        <taxon>Actinomycetes</taxon>
        <taxon>Micrococcales</taxon>
        <taxon>Brevibacteriaceae</taxon>
        <taxon>Sediminivirga</taxon>
    </lineage>
</organism>
<gene>
    <name evidence="7" type="ORF">GCM10011333_05950</name>
</gene>
<feature type="transmembrane region" description="Helical" evidence="5">
    <location>
        <begin position="79"/>
        <end position="99"/>
    </location>
</feature>
<name>A0A8J2TW22_9MICO</name>
<dbReference type="PROSITE" id="PS50850">
    <property type="entry name" value="MFS"/>
    <property type="match status" value="1"/>
</dbReference>
<feature type="transmembrane region" description="Helical" evidence="5">
    <location>
        <begin position="303"/>
        <end position="325"/>
    </location>
</feature>
<evidence type="ECO:0000313" key="8">
    <source>
        <dbReference type="Proteomes" id="UP000616114"/>
    </source>
</evidence>
<evidence type="ECO:0000256" key="3">
    <source>
        <dbReference type="ARBA" id="ARBA00022989"/>
    </source>
</evidence>
<evidence type="ECO:0000256" key="4">
    <source>
        <dbReference type="ARBA" id="ARBA00023136"/>
    </source>
</evidence>
<feature type="transmembrane region" description="Helical" evidence="5">
    <location>
        <begin position="277"/>
        <end position="297"/>
    </location>
</feature>
<keyword evidence="2 5" id="KW-0812">Transmembrane</keyword>
<dbReference type="RefSeq" id="WP_188549431.1">
    <property type="nucleotide sequence ID" value="NZ_BMFY01000002.1"/>
</dbReference>
<comment type="subcellular location">
    <subcellularLocation>
        <location evidence="1">Cell membrane</location>
        <topology evidence="1">Multi-pass membrane protein</topology>
    </subcellularLocation>
</comment>
<feature type="transmembrane region" description="Helical" evidence="5">
    <location>
        <begin position="47"/>
        <end position="67"/>
    </location>
</feature>
<dbReference type="InterPro" id="IPR011701">
    <property type="entry name" value="MFS"/>
</dbReference>
<feature type="transmembrane region" description="Helical" evidence="5">
    <location>
        <begin position="22"/>
        <end position="41"/>
    </location>
</feature>
<feature type="domain" description="Major facilitator superfamily (MFS) profile" evidence="6">
    <location>
        <begin position="214"/>
        <end position="393"/>
    </location>
</feature>
<comment type="caution">
    <text evidence="7">The sequence shown here is derived from an EMBL/GenBank/DDBJ whole genome shotgun (WGS) entry which is preliminary data.</text>
</comment>
<sequence>MFSTYAEALSLPGALRFSLAGLLARMPIALLGIGTVLFVQLQTGSYALAGALAAVLVCAQAIGNPLLAKAADARGQARVMIPAAIVHVLSLGGLIASVYAQSHPVVVVLLALVTGASLGPAGSLVRARWIYAVKSPQQLNAAFSWEAMMDELLFITGPVLVTVMATTLFSSAGLALSLVVLSVGACLLYMQKASEPPLTRATGTKRGRVLGNPGILVVVVCYLLLGMNFGAIDIIAIAFADEQGAQPLGGVLLGIFAAGSLVAGAGYGTIRWKASAATRLVVANTALALGLCLLLLPHNLFQMGAVMFVVGFAIAPTLIAGSTLLQELAPQGRTTEALSWSGTSMGIGVALGSPAAGAIIDGIGAQEAFWLVAGLGLVSAVAGWLGRSTMRRA</sequence>
<feature type="transmembrane region" description="Helical" evidence="5">
    <location>
        <begin position="368"/>
        <end position="386"/>
    </location>
</feature>
<evidence type="ECO:0000256" key="1">
    <source>
        <dbReference type="ARBA" id="ARBA00004651"/>
    </source>
</evidence>
<evidence type="ECO:0000256" key="5">
    <source>
        <dbReference type="SAM" id="Phobius"/>
    </source>
</evidence>
<dbReference type="PANTHER" id="PTHR23542:SF1">
    <property type="entry name" value="MAJOR FACILITATOR SUPERFAMILY (MFS) PROFILE DOMAIN-CONTAINING PROTEIN"/>
    <property type="match status" value="1"/>
</dbReference>
<accession>A0A8J2TW22</accession>